<feature type="domain" description="PASTA" evidence="1">
    <location>
        <begin position="221"/>
        <end position="255"/>
    </location>
</feature>
<dbReference type="EMBL" id="CAAHCV010000001">
    <property type="protein sequence ID" value="VGL54432.1"/>
    <property type="molecule type" value="Genomic_DNA"/>
</dbReference>
<protein>
    <recommendedName>
        <fullName evidence="1">PASTA domain-containing protein</fullName>
    </recommendedName>
</protein>
<accession>A0A486D163</accession>
<dbReference type="InterPro" id="IPR005543">
    <property type="entry name" value="PASTA_dom"/>
</dbReference>
<proteinExistence type="predicted"/>
<name>A0A486D163_KLEPN</name>
<dbReference type="RefSeq" id="WP_129718277.1">
    <property type="nucleotide sequence ID" value="NZ_BAABZY010000004.1"/>
</dbReference>
<dbReference type="CDD" id="cd06577">
    <property type="entry name" value="PASTA_pknB"/>
    <property type="match status" value="1"/>
</dbReference>
<reference evidence="2" key="1">
    <citation type="submission" date="2019-03" db="EMBL/GenBank/DDBJ databases">
        <authorList>
            <consortium name="Pathogen Informatics"/>
        </authorList>
    </citation>
    <scope>NUCLEOTIDE SEQUENCE</scope>
    <source>
        <strain evidence="2">5012STDY7626450</strain>
    </source>
</reference>
<dbReference type="AlphaFoldDB" id="A0A486D163"/>
<organism evidence="2">
    <name type="scientific">Klebsiella pneumoniae</name>
    <dbReference type="NCBI Taxonomy" id="573"/>
    <lineage>
        <taxon>Bacteria</taxon>
        <taxon>Pseudomonadati</taxon>
        <taxon>Pseudomonadota</taxon>
        <taxon>Gammaproteobacteria</taxon>
        <taxon>Enterobacterales</taxon>
        <taxon>Enterobacteriaceae</taxon>
        <taxon>Klebsiella/Raoultella group</taxon>
        <taxon>Klebsiella</taxon>
        <taxon>Klebsiella pneumoniae complex</taxon>
    </lineage>
</organism>
<evidence type="ECO:0000259" key="1">
    <source>
        <dbReference type="Pfam" id="PF03793"/>
    </source>
</evidence>
<evidence type="ECO:0000313" key="2">
    <source>
        <dbReference type="EMBL" id="VGL54432.1"/>
    </source>
</evidence>
<dbReference type="Pfam" id="PF03793">
    <property type="entry name" value="PASTA"/>
    <property type="match status" value="1"/>
</dbReference>
<gene>
    <name evidence="2" type="ORF">SAMEA4873652_00211</name>
</gene>
<sequence length="310" mass="33664">MLIFVSHNVSHAKRYAFKNHVASMILKYTSRFTHCLICVCKLLFLTTTFSSSASENIPKVSSTVDGLHIVAINKLPAAPQKTPSDEPVLNCDRDPPRTIEGKAVSSLGWRVINEISNGDLTIVGFFSKGVDGTSGSCFVKDGNVAIYSKGSLQALIYGDKITDGSNSPLGAVSKTNLNNTFRLREFFPGMTAVADLFYDGNVARVQPIAPIEPFCNGIAPVPNIYGKDIKSARKLLKNYGWKPENTEADQSDSIAKELNSEGINEVYSCSGTGFGFCNFDYQREGGISLNVITMGDDFTVTDYGAHCPEQ</sequence>